<dbReference type="Pfam" id="PF03619">
    <property type="entry name" value="Solute_trans_a"/>
    <property type="match status" value="1"/>
</dbReference>
<evidence type="ECO:0000313" key="8">
    <source>
        <dbReference type="Proteomes" id="UP000319731"/>
    </source>
</evidence>
<feature type="transmembrane region" description="Helical" evidence="6">
    <location>
        <begin position="36"/>
        <end position="59"/>
    </location>
</feature>
<evidence type="ECO:0000256" key="4">
    <source>
        <dbReference type="ARBA" id="ARBA00023136"/>
    </source>
</evidence>
<feature type="compositionally biased region" description="Low complexity" evidence="5">
    <location>
        <begin position="391"/>
        <end position="408"/>
    </location>
</feature>
<comment type="caution">
    <text evidence="7">The sequence shown here is derived from an EMBL/GenBank/DDBJ whole genome shotgun (WGS) entry which is preliminary data.</text>
</comment>
<evidence type="ECO:0000256" key="5">
    <source>
        <dbReference type="SAM" id="MobiDB-lite"/>
    </source>
</evidence>
<evidence type="ECO:0000313" key="7">
    <source>
        <dbReference type="EMBL" id="TPX34656.1"/>
    </source>
</evidence>
<evidence type="ECO:0000256" key="6">
    <source>
        <dbReference type="SAM" id="Phobius"/>
    </source>
</evidence>
<dbReference type="SMART" id="SM01417">
    <property type="entry name" value="Solute_trans_a"/>
    <property type="match status" value="1"/>
</dbReference>
<dbReference type="GO" id="GO:0016020">
    <property type="term" value="C:membrane"/>
    <property type="evidence" value="ECO:0007669"/>
    <property type="project" value="UniProtKB-SubCell"/>
</dbReference>
<keyword evidence="3 6" id="KW-1133">Transmembrane helix</keyword>
<feature type="region of interest" description="Disordered" evidence="5">
    <location>
        <begin position="351"/>
        <end position="423"/>
    </location>
</feature>
<evidence type="ECO:0000256" key="3">
    <source>
        <dbReference type="ARBA" id="ARBA00022989"/>
    </source>
</evidence>
<keyword evidence="2 6" id="KW-0812">Transmembrane</keyword>
<dbReference type="PANTHER" id="PTHR23423">
    <property type="entry name" value="ORGANIC SOLUTE TRANSPORTER-RELATED"/>
    <property type="match status" value="1"/>
</dbReference>
<accession>A0A507C9J3</accession>
<feature type="compositionally biased region" description="Basic and acidic residues" evidence="5">
    <location>
        <begin position="409"/>
        <end position="423"/>
    </location>
</feature>
<dbReference type="STRING" id="1806994.A0A507C9J3"/>
<reference evidence="7 8" key="1">
    <citation type="journal article" date="2019" name="Sci. Rep.">
        <title>Comparative genomics of chytrid fungi reveal insights into the obligate biotrophic and pathogenic lifestyle of Synchytrium endobioticum.</title>
        <authorList>
            <person name="van de Vossenberg B.T.L.H."/>
            <person name="Warris S."/>
            <person name="Nguyen H.D.T."/>
            <person name="van Gent-Pelzer M.P.E."/>
            <person name="Joly D.L."/>
            <person name="van de Geest H.C."/>
            <person name="Bonants P.J.M."/>
            <person name="Smith D.S."/>
            <person name="Levesque C.A."/>
            <person name="van der Lee T.A.J."/>
        </authorList>
    </citation>
    <scope>NUCLEOTIDE SEQUENCE [LARGE SCALE GENOMIC DNA]</scope>
    <source>
        <strain evidence="7 8">JEL517</strain>
    </source>
</reference>
<feature type="transmembrane region" description="Helical" evidence="6">
    <location>
        <begin position="198"/>
        <end position="220"/>
    </location>
</feature>
<evidence type="ECO:0000256" key="2">
    <source>
        <dbReference type="ARBA" id="ARBA00022692"/>
    </source>
</evidence>
<feature type="transmembrane region" description="Helical" evidence="6">
    <location>
        <begin position="71"/>
        <end position="91"/>
    </location>
</feature>
<sequence>MSNSSICELEPGAIEPGITFTQLLNFVNEERHVQGWIIAGACAALATTLSIILIIRHLINYNSKDEQRHIVRILLMVPIYSIISWISFRYYYHSTYYNLIRDVYEAFVIYSFFELVLLYLGDDFDSQKLYLKNKEKRKFIIPLCCMSYQPSSSTFLTNLKIGVMQYVIIKPLASLAAAITESVNKYCPESMSPMYAHLWLTVTVALAVSLAMFVLLTLYFTVEEDIKERNPLGKFLSIKFVIFLTFWQQILFGVLTHYNVLKQTDYWTAANISGGLQDFLVCIEMLLAAIAHYWTFGTREYRKEGPNRFTNPLFALFHAFNPWDIFYNIFLIVESLFHSCAPHKKSRAVHSSDVEMAHASQQQPLTMQQQQPTTTTKGMATENGNGVYRNGTPSSPTTSSRSRGSPPVVRREEAGPPTPTKDR</sequence>
<dbReference type="AlphaFoldDB" id="A0A507C9J3"/>
<feature type="transmembrane region" description="Helical" evidence="6">
    <location>
        <begin position="240"/>
        <end position="258"/>
    </location>
</feature>
<proteinExistence type="predicted"/>
<feature type="transmembrane region" description="Helical" evidence="6">
    <location>
        <begin position="103"/>
        <end position="121"/>
    </location>
</feature>
<dbReference type="Proteomes" id="UP000319731">
    <property type="component" value="Unassembled WGS sequence"/>
</dbReference>
<name>A0A507C9J3_9FUNG</name>
<dbReference type="RefSeq" id="XP_031025334.1">
    <property type="nucleotide sequence ID" value="XM_031168652.1"/>
</dbReference>
<gene>
    <name evidence="7" type="ORF">SmJEL517_g02724</name>
</gene>
<feature type="compositionally biased region" description="Low complexity" evidence="5">
    <location>
        <begin position="361"/>
        <end position="376"/>
    </location>
</feature>
<comment type="subcellular location">
    <subcellularLocation>
        <location evidence="1">Membrane</location>
        <topology evidence="1">Multi-pass membrane protein</topology>
    </subcellularLocation>
</comment>
<dbReference type="InterPro" id="IPR005178">
    <property type="entry name" value="Ostalpha/TMEM184C"/>
</dbReference>
<keyword evidence="4 6" id="KW-0472">Membrane</keyword>
<dbReference type="OrthoDB" id="5348404at2759"/>
<organism evidence="7 8">
    <name type="scientific">Synchytrium microbalum</name>
    <dbReference type="NCBI Taxonomy" id="1806994"/>
    <lineage>
        <taxon>Eukaryota</taxon>
        <taxon>Fungi</taxon>
        <taxon>Fungi incertae sedis</taxon>
        <taxon>Chytridiomycota</taxon>
        <taxon>Chytridiomycota incertae sedis</taxon>
        <taxon>Chytridiomycetes</taxon>
        <taxon>Synchytriales</taxon>
        <taxon>Synchytriaceae</taxon>
        <taxon>Synchytrium</taxon>
    </lineage>
</organism>
<keyword evidence="8" id="KW-1185">Reference proteome</keyword>
<dbReference type="EMBL" id="QEAO01000012">
    <property type="protein sequence ID" value="TPX34656.1"/>
    <property type="molecule type" value="Genomic_DNA"/>
</dbReference>
<dbReference type="GeneID" id="42003949"/>
<feature type="transmembrane region" description="Helical" evidence="6">
    <location>
        <begin position="279"/>
        <end position="296"/>
    </location>
</feature>
<evidence type="ECO:0000256" key="1">
    <source>
        <dbReference type="ARBA" id="ARBA00004141"/>
    </source>
</evidence>
<protein>
    <submittedName>
        <fullName evidence="7">Uncharacterized protein</fullName>
    </submittedName>
</protein>